<sequence length="142" mass="15880">MMACDTMPKSPLRRPVDDPINPGRRLRRDLDVALRELEQNSGDSIEWSDVDLAVTLPLIEATADRIEMLRAKLAAEAEQHDKLSLRGVQIAAEVRQAESQLTRLVASLGLDANDEVPPIKSAKHQAAARSRWDRRSHRRVSA</sequence>
<accession>A0A1V3XEN2</accession>
<feature type="compositionally biased region" description="Basic residues" evidence="2">
    <location>
        <begin position="132"/>
        <end position="142"/>
    </location>
</feature>
<name>A0A1V3XEN2_MYCKA</name>
<feature type="region of interest" description="Disordered" evidence="2">
    <location>
        <begin position="115"/>
        <end position="142"/>
    </location>
</feature>
<evidence type="ECO:0000313" key="4">
    <source>
        <dbReference type="Proteomes" id="UP000188532"/>
    </source>
</evidence>
<feature type="coiled-coil region" evidence="1">
    <location>
        <begin position="59"/>
        <end position="86"/>
    </location>
</feature>
<evidence type="ECO:0000256" key="1">
    <source>
        <dbReference type="SAM" id="Coils"/>
    </source>
</evidence>
<organism evidence="3 4">
    <name type="scientific">Mycobacterium kansasii</name>
    <dbReference type="NCBI Taxonomy" id="1768"/>
    <lineage>
        <taxon>Bacteria</taxon>
        <taxon>Bacillati</taxon>
        <taxon>Actinomycetota</taxon>
        <taxon>Actinomycetes</taxon>
        <taxon>Mycobacteriales</taxon>
        <taxon>Mycobacteriaceae</taxon>
        <taxon>Mycobacterium</taxon>
    </lineage>
</organism>
<protein>
    <submittedName>
        <fullName evidence="3">Uncharacterized protein</fullName>
    </submittedName>
</protein>
<dbReference type="EMBL" id="MVBN01000003">
    <property type="protein sequence ID" value="OOK77675.1"/>
    <property type="molecule type" value="Genomic_DNA"/>
</dbReference>
<proteinExistence type="predicted"/>
<dbReference type="Proteomes" id="UP000188532">
    <property type="component" value="Unassembled WGS sequence"/>
</dbReference>
<keyword evidence="1" id="KW-0175">Coiled coil</keyword>
<reference evidence="3 4" key="1">
    <citation type="submission" date="2017-02" db="EMBL/GenBank/DDBJ databases">
        <title>Complete genome sequences of Mycobacterium kansasii strains isolated from rhesus macaques.</title>
        <authorList>
            <person name="Panda A."/>
            <person name="Nagaraj S."/>
            <person name="Zhao X."/>
            <person name="Tettelin H."/>
            <person name="Detolla L.J."/>
        </authorList>
    </citation>
    <scope>NUCLEOTIDE SEQUENCE [LARGE SCALE GENOMIC DNA]</scope>
    <source>
        <strain evidence="3 4">11-3469</strain>
    </source>
</reference>
<evidence type="ECO:0000313" key="3">
    <source>
        <dbReference type="EMBL" id="OOK77675.1"/>
    </source>
</evidence>
<comment type="caution">
    <text evidence="3">The sequence shown here is derived from an EMBL/GenBank/DDBJ whole genome shotgun (WGS) entry which is preliminary data.</text>
</comment>
<dbReference type="AlphaFoldDB" id="A0A1V3XEN2"/>
<gene>
    <name evidence="3" type="ORF">BZL29_3533</name>
</gene>
<evidence type="ECO:0000256" key="2">
    <source>
        <dbReference type="SAM" id="MobiDB-lite"/>
    </source>
</evidence>
<feature type="region of interest" description="Disordered" evidence="2">
    <location>
        <begin position="1"/>
        <end position="21"/>
    </location>
</feature>